<dbReference type="AlphaFoldDB" id="A0A226E0R4"/>
<evidence type="ECO:0000313" key="2">
    <source>
        <dbReference type="Proteomes" id="UP000198287"/>
    </source>
</evidence>
<name>A0A226E0R4_FOLCA</name>
<gene>
    <name evidence="1" type="ORF">Fcan01_14709</name>
</gene>
<dbReference type="OrthoDB" id="10666404at2759"/>
<keyword evidence="2" id="KW-1185">Reference proteome</keyword>
<dbReference type="Proteomes" id="UP000198287">
    <property type="component" value="Unassembled WGS sequence"/>
</dbReference>
<protein>
    <submittedName>
        <fullName evidence="1">Uncharacterized protein</fullName>
    </submittedName>
</protein>
<organism evidence="1 2">
    <name type="scientific">Folsomia candida</name>
    <name type="common">Springtail</name>
    <dbReference type="NCBI Taxonomy" id="158441"/>
    <lineage>
        <taxon>Eukaryota</taxon>
        <taxon>Metazoa</taxon>
        <taxon>Ecdysozoa</taxon>
        <taxon>Arthropoda</taxon>
        <taxon>Hexapoda</taxon>
        <taxon>Collembola</taxon>
        <taxon>Entomobryomorpha</taxon>
        <taxon>Isotomoidea</taxon>
        <taxon>Isotomidae</taxon>
        <taxon>Proisotominae</taxon>
        <taxon>Folsomia</taxon>
    </lineage>
</organism>
<reference evidence="1 2" key="1">
    <citation type="submission" date="2015-12" db="EMBL/GenBank/DDBJ databases">
        <title>The genome of Folsomia candida.</title>
        <authorList>
            <person name="Faddeeva A."/>
            <person name="Derks M.F."/>
            <person name="Anvar Y."/>
            <person name="Smit S."/>
            <person name="Van Straalen N."/>
            <person name="Roelofs D."/>
        </authorList>
    </citation>
    <scope>NUCLEOTIDE SEQUENCE [LARGE SCALE GENOMIC DNA]</scope>
    <source>
        <strain evidence="1 2">VU population</strain>
        <tissue evidence="1">Whole body</tissue>
    </source>
</reference>
<accession>A0A226E0R4</accession>
<proteinExistence type="predicted"/>
<evidence type="ECO:0000313" key="1">
    <source>
        <dbReference type="EMBL" id="OXA50066.1"/>
    </source>
</evidence>
<sequence>MFKLLLLVGVVSAFVDDDQVDKVYSLHTRFTPGSLNLTTGELKLFSGHAMNIIQSKCPNVDAKKIFQVQKYMGKLLAKNEPVPGTSKEFKLLLESMTVCAKEGVIAKPAEPEFDPSDMHFSPFPFFPPFHRVRKVFVQRIPGEGTPPAGVDSGLLRHSTETPITKTGPLPGPTPPPPRMITTTIFVRPQDMKEGIKSSGGFFNWIHNLFARVKGFFKNPFGRRAKRGLPDSLPPPLIAEEIMASLNLPQAKEGESNGKQSFGALIDQMCRIYCDSCTVKKEIRYFKMAAKQLLADLFEEDSGLEAAAKQYLDDDFLDSIKKCE</sequence>
<comment type="caution">
    <text evidence="1">The sequence shown here is derived from an EMBL/GenBank/DDBJ whole genome shotgun (WGS) entry which is preliminary data.</text>
</comment>
<dbReference type="EMBL" id="LNIX01000009">
    <property type="protein sequence ID" value="OXA50066.1"/>
    <property type="molecule type" value="Genomic_DNA"/>
</dbReference>